<sequence>MNNQSIVNSSLQYLRRIFSLAKVPVDVAVVNYQEDKLYKSSNITWDFKFQSSSGLGAERQGKLFKSDYDALEYAEKLKNQSLEAAERADFIAKLQQLEVQGADAVVKACIKKKKLTAKRYEDFCYKESCPECHGEKKVNCPRCKGTGTVKCQNCGGEGYVKCPECRGRGRIRSYRNGKSSERKCSKCNGKGKIRCPECKGKGELRCNNCAGRGKVLCHNCNGVGYLYKIFTCKIEASVSNQQLTAECRLFNANEIEKEFDKHYNELIRYAKNEITAPSEESNGSYIQHVSSTVKVGRLDYTVNGKMHYCYVLPESLTDSEIMLFKRDAVYDELLADEVQKLHQEVKTACQNRNNARDKLNELAQNPVFGEIVVGGMQKLTKKADGFISDDLKKLLSKELGLLRKTALGKRSEFSFWYVGMLICFAALVLGADFIVQKGEPMFSLNCVLLWSFFGILGLTVPWAVAGLCIKIDTALDLSWQKYLPRNPRKLPENKIFRDALSKRQIIVNACLTAAAILFAIFLL</sequence>
<feature type="transmembrane region" description="Helical" evidence="3">
    <location>
        <begin position="447"/>
        <end position="469"/>
    </location>
</feature>
<evidence type="ECO:0000313" key="6">
    <source>
        <dbReference type="Proteomes" id="UP000018458"/>
    </source>
</evidence>
<protein>
    <recommendedName>
        <fullName evidence="4">CR-type domain-containing protein</fullName>
    </recommendedName>
</protein>
<comment type="caution">
    <text evidence="5">The sequence shown here is derived from an EMBL/GenBank/DDBJ whole genome shotgun (WGS) entry which is preliminary data.</text>
</comment>
<evidence type="ECO:0000256" key="3">
    <source>
        <dbReference type="SAM" id="Phobius"/>
    </source>
</evidence>
<keyword evidence="3" id="KW-0472">Membrane</keyword>
<organism evidence="5 6">
    <name type="scientific">Succinatimonas hippei (strain DSM 22608 / JCM 16073 / KCTC 15190 / YIT 12066)</name>
    <dbReference type="NCBI Taxonomy" id="762983"/>
    <lineage>
        <taxon>Bacteria</taxon>
        <taxon>Pseudomonadati</taxon>
        <taxon>Pseudomonadota</taxon>
        <taxon>Gammaproteobacteria</taxon>
        <taxon>Aeromonadales</taxon>
        <taxon>Succinivibrionaceae</taxon>
        <taxon>Succinatimonas</taxon>
    </lineage>
</organism>
<gene>
    <name evidence="5" type="ORF">HMPREF9444_00809</name>
</gene>
<dbReference type="PANTHER" id="PTHR15852:SF54">
    <property type="entry name" value="PROTEIN SSUH2 HOMOLOG"/>
    <property type="match status" value="1"/>
</dbReference>
<dbReference type="STRING" id="762983.HMPREF9444_00809"/>
<dbReference type="RefSeq" id="WP_009143020.1">
    <property type="nucleotide sequence ID" value="NZ_GL830976.1"/>
</dbReference>
<dbReference type="GO" id="GO:0051082">
    <property type="term" value="F:unfolded protein binding"/>
    <property type="evidence" value="ECO:0007669"/>
    <property type="project" value="InterPro"/>
</dbReference>
<dbReference type="Gene3D" id="2.10.230.10">
    <property type="entry name" value="Heat shock protein DnaJ, cysteine-rich domain"/>
    <property type="match status" value="1"/>
</dbReference>
<dbReference type="GO" id="GO:0008270">
    <property type="term" value="F:zinc ion binding"/>
    <property type="evidence" value="ECO:0007669"/>
    <property type="project" value="UniProtKB-KW"/>
</dbReference>
<feature type="domain" description="CR-type" evidence="4">
    <location>
        <begin position="127"/>
        <end position="218"/>
    </location>
</feature>
<dbReference type="SUPFAM" id="SSF57938">
    <property type="entry name" value="DnaJ/Hsp40 cysteine-rich domain"/>
    <property type="match status" value="1"/>
</dbReference>
<proteinExistence type="predicted"/>
<evidence type="ECO:0000259" key="4">
    <source>
        <dbReference type="PROSITE" id="PS51188"/>
    </source>
</evidence>
<feature type="zinc finger region" description="CR-type" evidence="1">
    <location>
        <begin position="127"/>
        <end position="218"/>
    </location>
</feature>
<evidence type="ECO:0000256" key="2">
    <source>
        <dbReference type="SAM" id="Coils"/>
    </source>
</evidence>
<keyword evidence="3" id="KW-0812">Transmembrane</keyword>
<dbReference type="GO" id="GO:0031072">
    <property type="term" value="F:heat shock protein binding"/>
    <property type="evidence" value="ECO:0007669"/>
    <property type="project" value="InterPro"/>
</dbReference>
<dbReference type="OrthoDB" id="837043at2"/>
<dbReference type="AlphaFoldDB" id="E8LJD2"/>
<evidence type="ECO:0000256" key="1">
    <source>
        <dbReference type="PROSITE-ProRule" id="PRU00546"/>
    </source>
</evidence>
<name>E8LJD2_SUCHY</name>
<dbReference type="InterPro" id="IPR036410">
    <property type="entry name" value="HSP_DnaJ_Cys-rich_dom_sf"/>
</dbReference>
<dbReference type="CDD" id="cd10719">
    <property type="entry name" value="DnaJ_zf"/>
    <property type="match status" value="2"/>
</dbReference>
<dbReference type="InterPro" id="IPR001305">
    <property type="entry name" value="HSP_DnaJ_Cys-rich_dom"/>
</dbReference>
<dbReference type="HOGENOM" id="CLU_520664_0_0_6"/>
<dbReference type="eggNOG" id="COG0484">
    <property type="taxonomic scope" value="Bacteria"/>
</dbReference>
<feature type="coiled-coil region" evidence="2">
    <location>
        <begin position="338"/>
        <end position="365"/>
    </location>
</feature>
<keyword evidence="3" id="KW-1133">Transmembrane helix</keyword>
<keyword evidence="1" id="KW-0863">Zinc-finger</keyword>
<keyword evidence="1" id="KW-0479">Metal-binding</keyword>
<feature type="transmembrane region" description="Helical" evidence="3">
    <location>
        <begin position="505"/>
        <end position="522"/>
    </location>
</feature>
<dbReference type="PANTHER" id="PTHR15852">
    <property type="entry name" value="PLASTID TRANSCRIPTIONALLY ACTIVE PROTEIN"/>
    <property type="match status" value="1"/>
</dbReference>
<dbReference type="EMBL" id="AEVO01000039">
    <property type="protein sequence ID" value="EFY07355.1"/>
    <property type="molecule type" value="Genomic_DNA"/>
</dbReference>
<dbReference type="PROSITE" id="PS51188">
    <property type="entry name" value="ZF_CR"/>
    <property type="match status" value="1"/>
</dbReference>
<dbReference type="Proteomes" id="UP000018458">
    <property type="component" value="Unassembled WGS sequence"/>
</dbReference>
<evidence type="ECO:0000313" key="5">
    <source>
        <dbReference type="EMBL" id="EFY07355.1"/>
    </source>
</evidence>
<accession>E8LJD2</accession>
<keyword evidence="1" id="KW-0862">Zinc</keyword>
<keyword evidence="2" id="KW-0175">Coiled coil</keyword>
<feature type="transmembrane region" description="Helical" evidence="3">
    <location>
        <begin position="413"/>
        <end position="435"/>
    </location>
</feature>
<keyword evidence="6" id="KW-1185">Reference proteome</keyword>
<reference evidence="5 6" key="1">
    <citation type="submission" date="2011-01" db="EMBL/GenBank/DDBJ databases">
        <authorList>
            <person name="Weinstock G."/>
            <person name="Sodergren E."/>
            <person name="Clifton S."/>
            <person name="Fulton L."/>
            <person name="Fulton B."/>
            <person name="Courtney L."/>
            <person name="Fronick C."/>
            <person name="Harrison M."/>
            <person name="Strong C."/>
            <person name="Farmer C."/>
            <person name="Delahaunty K."/>
            <person name="Markovic C."/>
            <person name="Hall O."/>
            <person name="Minx P."/>
            <person name="Tomlinson C."/>
            <person name="Mitreva M."/>
            <person name="Hou S."/>
            <person name="Chen J."/>
            <person name="Wollam A."/>
            <person name="Pepin K.H."/>
            <person name="Johnson M."/>
            <person name="Bhonagiri V."/>
            <person name="Zhang X."/>
            <person name="Suruliraj S."/>
            <person name="Warren W."/>
            <person name="Chinwalla A."/>
            <person name="Mardis E.R."/>
            <person name="Wilson R.K."/>
        </authorList>
    </citation>
    <scope>NUCLEOTIDE SEQUENCE [LARGE SCALE GENOMIC DNA]</scope>
    <source>
        <strain evidence="6">DSM 22608 / JCM 16073 / KCTC 15190 / YIT 12066</strain>
    </source>
</reference>